<sequence>MAVSAVTLERPMWPRTGHVRAARQLWVTSLLPLSGTLLLARWRRILSREPESFGRATEAEGSDRRSGVPGQICGALAGCSVCHHETPHSYMAHTPAPAVTSALAERKLEIKPLHVILRRPPA</sequence>
<evidence type="ECO:0000313" key="1">
    <source>
        <dbReference type="EMBL" id="KAJ8416884.1"/>
    </source>
</evidence>
<proteinExistence type="predicted"/>
<dbReference type="EMBL" id="JAINUG010000005">
    <property type="protein sequence ID" value="KAJ8416884.1"/>
    <property type="molecule type" value="Genomic_DNA"/>
</dbReference>
<evidence type="ECO:0000313" key="2">
    <source>
        <dbReference type="Proteomes" id="UP001221898"/>
    </source>
</evidence>
<comment type="caution">
    <text evidence="1">The sequence shown here is derived from an EMBL/GenBank/DDBJ whole genome shotgun (WGS) entry which is preliminary data.</text>
</comment>
<dbReference type="Proteomes" id="UP001221898">
    <property type="component" value="Unassembled WGS sequence"/>
</dbReference>
<protein>
    <submittedName>
        <fullName evidence="1">Uncharacterized protein</fullName>
    </submittedName>
</protein>
<gene>
    <name evidence="1" type="ORF">AAFF_G00327620</name>
</gene>
<name>A0AAD7T9I0_9TELE</name>
<keyword evidence="2" id="KW-1185">Reference proteome</keyword>
<dbReference type="AlphaFoldDB" id="A0AAD7T9I0"/>
<reference evidence="1" key="1">
    <citation type="journal article" date="2023" name="Science">
        <title>Genome structures resolve the early diversification of teleost fishes.</title>
        <authorList>
            <person name="Parey E."/>
            <person name="Louis A."/>
            <person name="Montfort J."/>
            <person name="Bouchez O."/>
            <person name="Roques C."/>
            <person name="Iampietro C."/>
            <person name="Lluch J."/>
            <person name="Castinel A."/>
            <person name="Donnadieu C."/>
            <person name="Desvignes T."/>
            <person name="Floi Bucao C."/>
            <person name="Jouanno E."/>
            <person name="Wen M."/>
            <person name="Mejri S."/>
            <person name="Dirks R."/>
            <person name="Jansen H."/>
            <person name="Henkel C."/>
            <person name="Chen W.J."/>
            <person name="Zahm M."/>
            <person name="Cabau C."/>
            <person name="Klopp C."/>
            <person name="Thompson A.W."/>
            <person name="Robinson-Rechavi M."/>
            <person name="Braasch I."/>
            <person name="Lecointre G."/>
            <person name="Bobe J."/>
            <person name="Postlethwait J.H."/>
            <person name="Berthelot C."/>
            <person name="Roest Crollius H."/>
            <person name="Guiguen Y."/>
        </authorList>
    </citation>
    <scope>NUCLEOTIDE SEQUENCE</scope>
    <source>
        <strain evidence="1">NC1722</strain>
    </source>
</reference>
<organism evidence="1 2">
    <name type="scientific">Aldrovandia affinis</name>
    <dbReference type="NCBI Taxonomy" id="143900"/>
    <lineage>
        <taxon>Eukaryota</taxon>
        <taxon>Metazoa</taxon>
        <taxon>Chordata</taxon>
        <taxon>Craniata</taxon>
        <taxon>Vertebrata</taxon>
        <taxon>Euteleostomi</taxon>
        <taxon>Actinopterygii</taxon>
        <taxon>Neopterygii</taxon>
        <taxon>Teleostei</taxon>
        <taxon>Notacanthiformes</taxon>
        <taxon>Halosauridae</taxon>
        <taxon>Aldrovandia</taxon>
    </lineage>
</organism>
<accession>A0AAD7T9I0</accession>